<keyword evidence="1" id="KW-1133">Transmembrane helix</keyword>
<dbReference type="NCBIfam" id="TIGR02532">
    <property type="entry name" value="IV_pilin_GFxxxE"/>
    <property type="match status" value="1"/>
</dbReference>
<evidence type="ECO:0000313" key="3">
    <source>
        <dbReference type="Proteomes" id="UP000184447"/>
    </source>
</evidence>
<gene>
    <name evidence="2" type="ORF">SAMN02745207_01101</name>
</gene>
<dbReference type="Proteomes" id="UP000184447">
    <property type="component" value="Unassembled WGS sequence"/>
</dbReference>
<dbReference type="RefSeq" id="WP_084133416.1">
    <property type="nucleotide sequence ID" value="NZ_FQXM01000005.1"/>
</dbReference>
<dbReference type="OrthoDB" id="156070at2"/>
<dbReference type="EMBL" id="FQXM01000005">
    <property type="protein sequence ID" value="SHH43410.1"/>
    <property type="molecule type" value="Genomic_DNA"/>
</dbReference>
<sequence length="325" mass="36694">MKNVKSGFTLIELIIVIAILGILSAVAIPKYSSYQDNAKYEVCLDNRVSLLKMYYLQISQNNYEDEEQLLQDIIDNKDNLYFNEIPNCPETDDTHDYTIKKSDYGFSIHCKNHENDVVIYDDKAYVIDYDFSNKDAQDLAANGFLSSNLSNWKVFNGTSIRSSYGTIFKEIPKSEYNISLTASLEGNNTAGGYGVFFDTTTTDGGKTDSGYIFQFDRGYSGGELIIRKRTVNSNVTVNESAIPFRYSEGLPASSDPWWTDSHDIELKVTNTNSGNTNKNLKVYIDGEYKFDWDYQSTITADSGTSNYTGFRTWGDGTQFNSLKVE</sequence>
<name>A0A1M5SYH3_9CLOT</name>
<dbReference type="InterPro" id="IPR045584">
    <property type="entry name" value="Pilin-like"/>
</dbReference>
<dbReference type="Gene3D" id="3.30.700.10">
    <property type="entry name" value="Glycoprotein, Type 4 Pilin"/>
    <property type="match status" value="1"/>
</dbReference>
<dbReference type="Pfam" id="PF07963">
    <property type="entry name" value="N_methyl"/>
    <property type="match status" value="1"/>
</dbReference>
<dbReference type="PROSITE" id="PS00409">
    <property type="entry name" value="PROKAR_NTER_METHYL"/>
    <property type="match status" value="1"/>
</dbReference>
<dbReference type="AlphaFoldDB" id="A0A1M5SYH3"/>
<protein>
    <submittedName>
        <fullName evidence="2">Prepilin-type N-terminal cleavage/methylation domain-containing protein</fullName>
    </submittedName>
</protein>
<dbReference type="InterPro" id="IPR012902">
    <property type="entry name" value="N_methyl_site"/>
</dbReference>
<accession>A0A1M5SYH3</accession>
<keyword evidence="1" id="KW-0472">Membrane</keyword>
<organism evidence="2 3">
    <name type="scientific">Clostridium grantii DSM 8605</name>
    <dbReference type="NCBI Taxonomy" id="1121316"/>
    <lineage>
        <taxon>Bacteria</taxon>
        <taxon>Bacillati</taxon>
        <taxon>Bacillota</taxon>
        <taxon>Clostridia</taxon>
        <taxon>Eubacteriales</taxon>
        <taxon>Clostridiaceae</taxon>
        <taxon>Clostridium</taxon>
    </lineage>
</organism>
<proteinExistence type="predicted"/>
<keyword evidence="3" id="KW-1185">Reference proteome</keyword>
<dbReference type="SUPFAM" id="SSF54523">
    <property type="entry name" value="Pili subunits"/>
    <property type="match status" value="1"/>
</dbReference>
<dbReference type="STRING" id="1121316.SAMN02745207_01101"/>
<keyword evidence="1" id="KW-0812">Transmembrane</keyword>
<evidence type="ECO:0000256" key="1">
    <source>
        <dbReference type="SAM" id="Phobius"/>
    </source>
</evidence>
<reference evidence="2 3" key="1">
    <citation type="submission" date="2016-11" db="EMBL/GenBank/DDBJ databases">
        <authorList>
            <person name="Jaros S."/>
            <person name="Januszkiewicz K."/>
            <person name="Wedrychowicz H."/>
        </authorList>
    </citation>
    <scope>NUCLEOTIDE SEQUENCE [LARGE SCALE GENOMIC DNA]</scope>
    <source>
        <strain evidence="2 3">DSM 8605</strain>
    </source>
</reference>
<feature type="transmembrane region" description="Helical" evidence="1">
    <location>
        <begin position="7"/>
        <end position="28"/>
    </location>
</feature>
<evidence type="ECO:0000313" key="2">
    <source>
        <dbReference type="EMBL" id="SHH43410.1"/>
    </source>
</evidence>